<dbReference type="EMBL" id="JBHUER010000002">
    <property type="protein sequence ID" value="MFD1702219.1"/>
    <property type="molecule type" value="Genomic_DNA"/>
</dbReference>
<keyword evidence="2" id="KW-1185">Reference proteome</keyword>
<dbReference type="RefSeq" id="WP_378797325.1">
    <property type="nucleotide sequence ID" value="NZ_JBHUER010000002.1"/>
</dbReference>
<evidence type="ECO:0000313" key="2">
    <source>
        <dbReference type="Proteomes" id="UP001597308"/>
    </source>
</evidence>
<organism evidence="1 2">
    <name type="scientific">Methylopila henanensis</name>
    <dbReference type="NCBI Taxonomy" id="873516"/>
    <lineage>
        <taxon>Bacteria</taxon>
        <taxon>Pseudomonadati</taxon>
        <taxon>Pseudomonadota</taxon>
        <taxon>Alphaproteobacteria</taxon>
        <taxon>Hyphomicrobiales</taxon>
        <taxon>Methylopilaceae</taxon>
        <taxon>Methylopila</taxon>
    </lineage>
</organism>
<accession>A0ABW4K4Q1</accession>
<reference evidence="2" key="1">
    <citation type="journal article" date="2019" name="Int. J. Syst. Evol. Microbiol.">
        <title>The Global Catalogue of Microorganisms (GCM) 10K type strain sequencing project: providing services to taxonomists for standard genome sequencing and annotation.</title>
        <authorList>
            <consortium name="The Broad Institute Genomics Platform"/>
            <consortium name="The Broad Institute Genome Sequencing Center for Infectious Disease"/>
            <person name="Wu L."/>
            <person name="Ma J."/>
        </authorList>
    </citation>
    <scope>NUCLEOTIDE SEQUENCE [LARGE SCALE GENOMIC DNA]</scope>
    <source>
        <strain evidence="2">KCTC 23707</strain>
    </source>
</reference>
<proteinExistence type="predicted"/>
<evidence type="ECO:0000313" key="1">
    <source>
        <dbReference type="EMBL" id="MFD1702219.1"/>
    </source>
</evidence>
<dbReference type="SUPFAM" id="SSF53756">
    <property type="entry name" value="UDP-Glycosyltransferase/glycogen phosphorylase"/>
    <property type="match status" value="1"/>
</dbReference>
<sequence length="392" mass="43050">MRRALLAWEGGGGRGHLVTLKTVAEALGDRFEFDAALCRMDHSGEIEALCEQVFPAAYLWLRDEPRRSSGVGCATWGEYLGDIGFRDQAFLARQIAWWQEVIRVRDISLVVGDFAPCALLAARGLGVPACGVGTGYSCPPAAMAEFPVLLGSHPKRIYDEAEMLAVVNAAATPLGVPELDRLPAIYEGVDQLVRTLPMLDPYVAHRRGDLLPPVADVPNGISDGSGEEIFVYFSTTERDNPSLMEALEDLGAPTRLFMPNIPEDLAARLASRGVIVERAPVPVDLIARRSRLILHAGQHGILCLGLACGLPQVAVPQHMEQLYHARRAEEAGVLRVALHREIDVAAFRDLVRACLADEEMGRRARDLARDLRPLLTRDPRRLIRRRVLAAAW</sequence>
<gene>
    <name evidence="1" type="ORF">ACFSCV_04305</name>
</gene>
<protein>
    <submittedName>
        <fullName evidence="1">Glycosyltransferase</fullName>
    </submittedName>
</protein>
<dbReference type="Gene3D" id="3.40.50.2000">
    <property type="entry name" value="Glycogen Phosphorylase B"/>
    <property type="match status" value="2"/>
</dbReference>
<dbReference type="Proteomes" id="UP001597308">
    <property type="component" value="Unassembled WGS sequence"/>
</dbReference>
<name>A0ABW4K4Q1_9HYPH</name>
<comment type="caution">
    <text evidence="1">The sequence shown here is derived from an EMBL/GenBank/DDBJ whole genome shotgun (WGS) entry which is preliminary data.</text>
</comment>